<sequence>MPDEQMPTREPALIEVMVGACADAARAGRPATFGDLARAVATWVDENTVTKQALTRLARQWDSDTTRQRAGLGHTYAAELRALTRLDGGEWEIAP</sequence>
<dbReference type="Proteomes" id="UP000001116">
    <property type="component" value="Chromosome"/>
</dbReference>
<dbReference type="STRING" id="266940.Krad_1739"/>
<dbReference type="RefSeq" id="WP_011981636.1">
    <property type="nucleotide sequence ID" value="NC_009664.2"/>
</dbReference>
<evidence type="ECO:0000313" key="1">
    <source>
        <dbReference type="EMBL" id="ABS03225.1"/>
    </source>
</evidence>
<keyword evidence="2" id="KW-1185">Reference proteome</keyword>
<dbReference type="HOGENOM" id="CLU_2369107_0_0_11"/>
<reference evidence="2" key="1">
    <citation type="journal article" date="2008" name="PLoS ONE">
        <title>Survival in nuclear waste, extreme resistance, and potential applications gleaned from the genome sequence of Kineococcus radiotolerans SRS30216.</title>
        <authorList>
            <person name="Bagwell C.E."/>
            <person name="Bhat S."/>
            <person name="Hawkins G.M."/>
            <person name="Smith B.W."/>
            <person name="Biswas T."/>
            <person name="Hoover T.R."/>
            <person name="Saunders E."/>
            <person name="Han C.S."/>
            <person name="Tsodikov O.V."/>
            <person name="Shimkets L.J."/>
        </authorList>
    </citation>
    <scope>NUCLEOTIDE SEQUENCE [LARGE SCALE GENOMIC DNA]</scope>
    <source>
        <strain evidence="2">ATCC BAA-149 / DSM 14245 / SRS30216</strain>
    </source>
</reference>
<dbReference type="EMBL" id="CP000750">
    <property type="protein sequence ID" value="ABS03225.1"/>
    <property type="molecule type" value="Genomic_DNA"/>
</dbReference>
<organism evidence="1 2">
    <name type="scientific">Kineococcus radiotolerans (strain ATCC BAA-149 / DSM 14245 / SRS30216)</name>
    <dbReference type="NCBI Taxonomy" id="266940"/>
    <lineage>
        <taxon>Bacteria</taxon>
        <taxon>Bacillati</taxon>
        <taxon>Actinomycetota</taxon>
        <taxon>Actinomycetes</taxon>
        <taxon>Kineosporiales</taxon>
        <taxon>Kineosporiaceae</taxon>
        <taxon>Kineococcus</taxon>
    </lineage>
</organism>
<protein>
    <submittedName>
        <fullName evidence="1">Uncharacterized protein</fullName>
    </submittedName>
</protein>
<dbReference type="KEGG" id="kra:Krad_1739"/>
<accession>A6W8T6</accession>
<proteinExistence type="predicted"/>
<name>A6W8T6_KINRD</name>
<dbReference type="AlphaFoldDB" id="A6W8T6"/>
<evidence type="ECO:0000313" key="2">
    <source>
        <dbReference type="Proteomes" id="UP000001116"/>
    </source>
</evidence>
<gene>
    <name evidence="1" type="ordered locus">Krad_1739</name>
</gene>